<name>A0ABP0V705_9BRYO</name>
<keyword evidence="2" id="KW-1185">Reference proteome</keyword>
<organism evidence="1 2">
    <name type="scientific">Sphagnum jensenii</name>
    <dbReference type="NCBI Taxonomy" id="128206"/>
    <lineage>
        <taxon>Eukaryota</taxon>
        <taxon>Viridiplantae</taxon>
        <taxon>Streptophyta</taxon>
        <taxon>Embryophyta</taxon>
        <taxon>Bryophyta</taxon>
        <taxon>Sphagnophytina</taxon>
        <taxon>Sphagnopsida</taxon>
        <taxon>Sphagnales</taxon>
        <taxon>Sphagnaceae</taxon>
        <taxon>Sphagnum</taxon>
    </lineage>
</organism>
<dbReference type="EMBL" id="CAXAQS010000135">
    <property type="protein sequence ID" value="CAK9250205.1"/>
    <property type="molecule type" value="Genomic_DNA"/>
</dbReference>
<evidence type="ECO:0000313" key="2">
    <source>
        <dbReference type="Proteomes" id="UP001497444"/>
    </source>
</evidence>
<gene>
    <name evidence="1" type="ORF">CSSPJE1EN1_LOCUS25583</name>
</gene>
<proteinExistence type="predicted"/>
<reference evidence="1" key="1">
    <citation type="submission" date="2024-02" db="EMBL/GenBank/DDBJ databases">
        <authorList>
            <consortium name="ELIXIR-Norway"/>
            <consortium name="Elixir Norway"/>
        </authorList>
    </citation>
    <scope>NUCLEOTIDE SEQUENCE</scope>
</reference>
<dbReference type="Proteomes" id="UP001497444">
    <property type="component" value="Unassembled WGS sequence"/>
</dbReference>
<accession>A0ABP0V705</accession>
<evidence type="ECO:0000313" key="1">
    <source>
        <dbReference type="EMBL" id="CAK9250205.1"/>
    </source>
</evidence>
<evidence type="ECO:0008006" key="3">
    <source>
        <dbReference type="Google" id="ProtNLM"/>
    </source>
</evidence>
<sequence length="146" mass="16529">MGYDDYGKPKRGPSANTIIKQQAASMRNIKRTNAELVFDPGLGRPKKITQVLLILNEFTPTRVPLFSETGFSGGEVLTLNIPSMKNLFVKGRVMACKEIPVNQGIVNNKSFQYRVDFEFTFLSDSEREAIQKYYEELTESLLKRSA</sequence>
<protein>
    <recommendedName>
        <fullName evidence="3">PilZ domain-containing protein</fullName>
    </recommendedName>
</protein>
<comment type="caution">
    <text evidence="1">The sequence shown here is derived from an EMBL/GenBank/DDBJ whole genome shotgun (WGS) entry which is preliminary data.</text>
</comment>